<keyword evidence="4" id="KW-1185">Reference proteome</keyword>
<feature type="compositionally biased region" description="Polar residues" evidence="1">
    <location>
        <begin position="76"/>
        <end position="87"/>
    </location>
</feature>
<keyword evidence="2" id="KW-1133">Transmembrane helix</keyword>
<dbReference type="EMBL" id="OZ075117">
    <property type="protein sequence ID" value="CAL5081924.1"/>
    <property type="molecule type" value="Genomic_DNA"/>
</dbReference>
<feature type="region of interest" description="Disordered" evidence="1">
    <location>
        <begin position="132"/>
        <end position="156"/>
    </location>
</feature>
<evidence type="ECO:0000256" key="2">
    <source>
        <dbReference type="SAM" id="Phobius"/>
    </source>
</evidence>
<evidence type="ECO:0000313" key="4">
    <source>
        <dbReference type="Proteomes" id="UP001497457"/>
    </source>
</evidence>
<proteinExistence type="predicted"/>
<gene>
    <name evidence="3" type="ORF">URODEC1_LOCUS108965</name>
</gene>
<sequence>MAKGFANFSSASVVHGSGTEALTHRIAGQIASPRARPPTASCSPRTYRSPLPPGPSALPQANSSYPKTHLVRSPPRTKSSYSSPAGHQDTMSRALFLAVLLLAAVAVAPLAASAAGVEAIQRAKEFAAGSKLAVGADPDPSPVSGMPADPAPDARP</sequence>
<feature type="transmembrane region" description="Helical" evidence="2">
    <location>
        <begin position="94"/>
        <end position="117"/>
    </location>
</feature>
<accession>A0ABC9FUI8</accession>
<name>A0ABC9FUI8_9POAL</name>
<evidence type="ECO:0000256" key="1">
    <source>
        <dbReference type="SAM" id="MobiDB-lite"/>
    </source>
</evidence>
<keyword evidence="2" id="KW-0472">Membrane</keyword>
<reference evidence="3" key="1">
    <citation type="submission" date="2024-10" db="EMBL/GenBank/DDBJ databases">
        <authorList>
            <person name="Ryan C."/>
        </authorList>
    </citation>
    <scope>NUCLEOTIDE SEQUENCE [LARGE SCALE GENOMIC DNA]</scope>
</reference>
<evidence type="ECO:0000313" key="3">
    <source>
        <dbReference type="EMBL" id="CAL5081924.1"/>
    </source>
</evidence>
<protein>
    <submittedName>
        <fullName evidence="3">Uncharacterized protein</fullName>
    </submittedName>
</protein>
<organism evidence="3 4">
    <name type="scientific">Urochloa decumbens</name>
    <dbReference type="NCBI Taxonomy" id="240449"/>
    <lineage>
        <taxon>Eukaryota</taxon>
        <taxon>Viridiplantae</taxon>
        <taxon>Streptophyta</taxon>
        <taxon>Embryophyta</taxon>
        <taxon>Tracheophyta</taxon>
        <taxon>Spermatophyta</taxon>
        <taxon>Magnoliopsida</taxon>
        <taxon>Liliopsida</taxon>
        <taxon>Poales</taxon>
        <taxon>Poaceae</taxon>
        <taxon>PACMAD clade</taxon>
        <taxon>Panicoideae</taxon>
        <taxon>Panicodae</taxon>
        <taxon>Paniceae</taxon>
        <taxon>Melinidinae</taxon>
        <taxon>Urochloa</taxon>
    </lineage>
</organism>
<dbReference type="AlphaFoldDB" id="A0ABC9FUI8"/>
<keyword evidence="2" id="KW-0812">Transmembrane</keyword>
<feature type="region of interest" description="Disordered" evidence="1">
    <location>
        <begin position="25"/>
        <end position="87"/>
    </location>
</feature>
<dbReference type="Proteomes" id="UP001497457">
    <property type="component" value="Chromosome 7b"/>
</dbReference>